<gene>
    <name evidence="1" type="ORF">PSACC_02426</name>
</gene>
<reference evidence="1 2" key="1">
    <citation type="submission" date="2016-10" db="EMBL/GenBank/DDBJ databases">
        <title>The genome of Paramicrosporidium saccamoebae is the missing link in understanding Cryptomycota and Microsporidia evolution.</title>
        <authorList>
            <person name="Quandt C.A."/>
            <person name="Beaudet D."/>
            <person name="Corsaro D."/>
            <person name="Michel R."/>
            <person name="Corradi N."/>
            <person name="James T."/>
        </authorList>
    </citation>
    <scope>NUCLEOTIDE SEQUENCE [LARGE SCALE GENOMIC DNA]</scope>
    <source>
        <strain evidence="1 2">KSL3</strain>
    </source>
</reference>
<comment type="caution">
    <text evidence="1">The sequence shown here is derived from an EMBL/GenBank/DDBJ whole genome shotgun (WGS) entry which is preliminary data.</text>
</comment>
<dbReference type="CDD" id="cd00076">
    <property type="entry name" value="HFD_SF"/>
    <property type="match status" value="1"/>
</dbReference>
<name>A0A2H9TJ38_9FUNG</name>
<protein>
    <submittedName>
        <fullName evidence="1">Uncharacterized protein</fullName>
    </submittedName>
</protein>
<dbReference type="InterPro" id="IPR009072">
    <property type="entry name" value="Histone-fold"/>
</dbReference>
<dbReference type="Gene3D" id="1.10.20.10">
    <property type="entry name" value="Histone, subunit A"/>
    <property type="match status" value="1"/>
</dbReference>
<organism evidence="1 2">
    <name type="scientific">Paramicrosporidium saccamoebae</name>
    <dbReference type="NCBI Taxonomy" id="1246581"/>
    <lineage>
        <taxon>Eukaryota</taxon>
        <taxon>Fungi</taxon>
        <taxon>Fungi incertae sedis</taxon>
        <taxon>Cryptomycota</taxon>
        <taxon>Cryptomycota incertae sedis</taxon>
        <taxon>Paramicrosporidium</taxon>
    </lineage>
</organism>
<dbReference type="Proteomes" id="UP000240830">
    <property type="component" value="Unassembled WGS sequence"/>
</dbReference>
<evidence type="ECO:0000313" key="2">
    <source>
        <dbReference type="Proteomes" id="UP000240830"/>
    </source>
</evidence>
<proteinExistence type="predicted"/>
<accession>A0A2H9TJ38</accession>
<dbReference type="GO" id="GO:0046982">
    <property type="term" value="F:protein heterodimerization activity"/>
    <property type="evidence" value="ECO:0007669"/>
    <property type="project" value="InterPro"/>
</dbReference>
<keyword evidence="2" id="KW-1185">Reference proteome</keyword>
<dbReference type="EMBL" id="MTSL01000159">
    <property type="protein sequence ID" value="PJF17755.1"/>
    <property type="molecule type" value="Genomic_DNA"/>
</dbReference>
<sequence length="139" mass="15684">MGPADEQLLRQVLAMLLYSRRFHRASRPALDVFSSVLEAVMMLLWRQAASFARMTDCPVSLPVVMNELLRTGKPFYLDRRELLEYEGEQPEGEAGSVMEERGLLNAQLRVLAGTRVDEKLHCIVVDPSADAVENPNRNV</sequence>
<evidence type="ECO:0000313" key="1">
    <source>
        <dbReference type="EMBL" id="PJF17755.1"/>
    </source>
</evidence>
<dbReference type="AlphaFoldDB" id="A0A2H9TJ38"/>